<keyword evidence="10 13" id="KW-0066">ATP synthesis</keyword>
<evidence type="ECO:0000256" key="12">
    <source>
        <dbReference type="ARBA" id="ARBA00037847"/>
    </source>
</evidence>
<protein>
    <recommendedName>
        <fullName evidence="13">ATP synthase subunit b</fullName>
    </recommendedName>
    <alternativeName>
        <fullName evidence="13">ATP synthase F(0) sector subunit b</fullName>
    </alternativeName>
    <alternativeName>
        <fullName evidence="13">ATPase subunit I</fullName>
    </alternativeName>
    <alternativeName>
        <fullName evidence="13">F-type ATPase subunit b</fullName>
        <shortName evidence="13">F-ATPase subunit b</shortName>
    </alternativeName>
</protein>
<dbReference type="NCBIfam" id="TIGR01144">
    <property type="entry name" value="ATP_synt_b"/>
    <property type="match status" value="1"/>
</dbReference>
<reference evidence="16 17" key="1">
    <citation type="submission" date="2020-03" db="EMBL/GenBank/DDBJ databases">
        <title>Vagococcus sp. nov., isolated from beetles.</title>
        <authorList>
            <person name="Hyun D.-W."/>
            <person name="Bae J.-W."/>
        </authorList>
    </citation>
    <scope>NUCLEOTIDE SEQUENCE [LARGE SCALE GENOMIC DNA]</scope>
    <source>
        <strain evidence="16 17">HDW17A</strain>
    </source>
</reference>
<dbReference type="GO" id="GO:0046961">
    <property type="term" value="F:proton-transporting ATPase activity, rotational mechanism"/>
    <property type="evidence" value="ECO:0007669"/>
    <property type="project" value="TreeGrafter"/>
</dbReference>
<dbReference type="InterPro" id="IPR050059">
    <property type="entry name" value="ATP_synthase_B_chain"/>
</dbReference>
<evidence type="ECO:0000256" key="14">
    <source>
        <dbReference type="RuleBase" id="RU003848"/>
    </source>
</evidence>
<dbReference type="Gene3D" id="6.10.250.1580">
    <property type="match status" value="1"/>
</dbReference>
<comment type="function">
    <text evidence="11 13">F(1)F(0) ATP synthase produces ATP from ADP in the presence of a proton or sodium gradient. F-type ATPases consist of two structural domains, F(1) containing the extramembraneous catalytic core and F(0) containing the membrane proton channel, linked together by a central stalk and a peripheral stalk. During catalysis, ATP synthesis in the catalytic domain of F(1) is coupled via a rotary mechanism of the central stalk subunits to proton translocation.</text>
</comment>
<dbReference type="EMBL" id="CP049886">
    <property type="protein sequence ID" value="QIL46679.1"/>
    <property type="molecule type" value="Genomic_DNA"/>
</dbReference>
<comment type="similarity">
    <text evidence="1 13 14">Belongs to the ATPase B chain family.</text>
</comment>
<evidence type="ECO:0000256" key="8">
    <source>
        <dbReference type="ARBA" id="ARBA00023065"/>
    </source>
</evidence>
<evidence type="ECO:0000256" key="13">
    <source>
        <dbReference type="HAMAP-Rule" id="MF_01398"/>
    </source>
</evidence>
<evidence type="ECO:0000313" key="17">
    <source>
        <dbReference type="Proteomes" id="UP000500890"/>
    </source>
</evidence>
<keyword evidence="15" id="KW-0175">Coiled coil</keyword>
<evidence type="ECO:0000256" key="6">
    <source>
        <dbReference type="ARBA" id="ARBA00022781"/>
    </source>
</evidence>
<evidence type="ECO:0000256" key="4">
    <source>
        <dbReference type="ARBA" id="ARBA00022547"/>
    </source>
</evidence>
<dbReference type="PANTHER" id="PTHR33445">
    <property type="entry name" value="ATP SYNTHASE SUBUNIT B', CHLOROPLASTIC"/>
    <property type="match status" value="1"/>
</dbReference>
<dbReference type="KEGG" id="vah:G7081_06105"/>
<evidence type="ECO:0000256" key="5">
    <source>
        <dbReference type="ARBA" id="ARBA00022692"/>
    </source>
</evidence>
<evidence type="ECO:0000313" key="16">
    <source>
        <dbReference type="EMBL" id="QIL46679.1"/>
    </source>
</evidence>
<dbReference type="InterPro" id="IPR002146">
    <property type="entry name" value="ATP_synth_b/b'su_bac/chlpt"/>
</dbReference>
<keyword evidence="9 13" id="KW-0472">Membrane</keyword>
<dbReference type="Proteomes" id="UP000500890">
    <property type="component" value="Chromosome"/>
</dbReference>
<keyword evidence="2 13" id="KW-0813">Transport</keyword>
<keyword evidence="4 13" id="KW-0138">CF(0)</keyword>
<dbReference type="GO" id="GO:0045259">
    <property type="term" value="C:proton-transporting ATP synthase complex"/>
    <property type="evidence" value="ECO:0007669"/>
    <property type="project" value="UniProtKB-KW"/>
</dbReference>
<sequence>MINSLVIGNIPTTTFTTMAFVSLSFLILLFLIKKFAWESISSMLEERASKIANDLDSAEQARLNADTLIQQKEEELTKARTEAAAIIKRAKDNAENNANSIVEEAQAEAQSYREKAQRDMELERVQLMDSARQDVADLSMEIATKIVKKELSKDAHEDLINSHIEGL</sequence>
<keyword evidence="3 13" id="KW-1003">Cell membrane</keyword>
<evidence type="ECO:0000256" key="3">
    <source>
        <dbReference type="ARBA" id="ARBA00022475"/>
    </source>
</evidence>
<feature type="transmembrane region" description="Helical" evidence="13">
    <location>
        <begin position="12"/>
        <end position="32"/>
    </location>
</feature>
<keyword evidence="5 13" id="KW-0812">Transmembrane</keyword>
<dbReference type="SUPFAM" id="SSF81573">
    <property type="entry name" value="F1F0 ATP synthase subunit B, membrane domain"/>
    <property type="match status" value="1"/>
</dbReference>
<keyword evidence="7 13" id="KW-1133">Transmembrane helix</keyword>
<evidence type="ECO:0000256" key="15">
    <source>
        <dbReference type="SAM" id="Coils"/>
    </source>
</evidence>
<dbReference type="PANTHER" id="PTHR33445:SF1">
    <property type="entry name" value="ATP SYNTHASE SUBUNIT B"/>
    <property type="match status" value="1"/>
</dbReference>
<comment type="subunit">
    <text evidence="13">F-type ATPases have 2 components, F(1) - the catalytic core - and F(0) - the membrane proton channel. F(1) has five subunits: alpha(3), beta(3), gamma(1), delta(1), epsilon(1). F(0) has three main subunits: a(1), b(2) and c(10-14). The alpha and beta chains form an alternating ring which encloses part of the gamma chain. F(1) is attached to F(0) by a central stalk formed by the gamma and epsilon chains, while a peripheral stalk is formed by the delta and b chains.</text>
</comment>
<dbReference type="CDD" id="cd06503">
    <property type="entry name" value="ATP-synt_Fo_b"/>
    <property type="match status" value="1"/>
</dbReference>
<organism evidence="16 17">
    <name type="scientific">Vagococcus coleopterorum</name>
    <dbReference type="NCBI Taxonomy" id="2714946"/>
    <lineage>
        <taxon>Bacteria</taxon>
        <taxon>Bacillati</taxon>
        <taxon>Bacillota</taxon>
        <taxon>Bacilli</taxon>
        <taxon>Lactobacillales</taxon>
        <taxon>Enterococcaceae</taxon>
        <taxon>Vagococcus</taxon>
    </lineage>
</organism>
<dbReference type="GO" id="GO:0012505">
    <property type="term" value="C:endomembrane system"/>
    <property type="evidence" value="ECO:0007669"/>
    <property type="project" value="UniProtKB-SubCell"/>
</dbReference>
<evidence type="ECO:0000256" key="11">
    <source>
        <dbReference type="ARBA" id="ARBA00025198"/>
    </source>
</evidence>
<comment type="function">
    <text evidence="13">Component of the F(0) channel, it forms part of the peripheral stalk, linking F(1) to F(0).</text>
</comment>
<evidence type="ECO:0000256" key="9">
    <source>
        <dbReference type="ARBA" id="ARBA00023136"/>
    </source>
</evidence>
<feature type="coiled-coil region" evidence="15">
    <location>
        <begin position="41"/>
        <end position="122"/>
    </location>
</feature>
<dbReference type="HAMAP" id="MF_01398">
    <property type="entry name" value="ATP_synth_b_bprime"/>
    <property type="match status" value="1"/>
</dbReference>
<dbReference type="AlphaFoldDB" id="A0A6G8ANY5"/>
<evidence type="ECO:0000256" key="10">
    <source>
        <dbReference type="ARBA" id="ARBA00023310"/>
    </source>
</evidence>
<evidence type="ECO:0000256" key="1">
    <source>
        <dbReference type="ARBA" id="ARBA00005513"/>
    </source>
</evidence>
<keyword evidence="6 13" id="KW-0375">Hydrogen ion transport</keyword>
<evidence type="ECO:0000256" key="7">
    <source>
        <dbReference type="ARBA" id="ARBA00022989"/>
    </source>
</evidence>
<comment type="subcellular location">
    <subcellularLocation>
        <location evidence="13">Cell membrane</location>
        <topology evidence="13">Single-pass membrane protein</topology>
    </subcellularLocation>
    <subcellularLocation>
        <location evidence="12">Endomembrane system</location>
        <topology evidence="12">Single-pass membrane protein</topology>
    </subcellularLocation>
</comment>
<dbReference type="GO" id="GO:0005886">
    <property type="term" value="C:plasma membrane"/>
    <property type="evidence" value="ECO:0007669"/>
    <property type="project" value="UniProtKB-SubCell"/>
</dbReference>
<dbReference type="Pfam" id="PF00430">
    <property type="entry name" value="ATP-synt_B"/>
    <property type="match status" value="1"/>
</dbReference>
<name>A0A6G8ANY5_9ENTE</name>
<dbReference type="GO" id="GO:0046933">
    <property type="term" value="F:proton-transporting ATP synthase activity, rotational mechanism"/>
    <property type="evidence" value="ECO:0007669"/>
    <property type="project" value="UniProtKB-UniRule"/>
</dbReference>
<keyword evidence="8 13" id="KW-0406">Ion transport</keyword>
<proteinExistence type="inferred from homology"/>
<dbReference type="InterPro" id="IPR028987">
    <property type="entry name" value="ATP_synth_B-like_membr_sf"/>
</dbReference>
<dbReference type="InterPro" id="IPR005864">
    <property type="entry name" value="ATP_synth_F0_bsu_bac"/>
</dbReference>
<gene>
    <name evidence="13 16" type="primary">atpF</name>
    <name evidence="16" type="ORF">G7081_06105</name>
</gene>
<keyword evidence="17" id="KW-1185">Reference proteome</keyword>
<evidence type="ECO:0000256" key="2">
    <source>
        <dbReference type="ARBA" id="ARBA00022448"/>
    </source>
</evidence>
<accession>A0A6G8ANY5</accession>